<name>A0ABY1ZMH8_9GAMM</name>
<protein>
    <submittedName>
        <fullName evidence="2">DUF1772 domain-containing protein</fullName>
    </submittedName>
</protein>
<evidence type="ECO:0000256" key="1">
    <source>
        <dbReference type="SAM" id="Phobius"/>
    </source>
</evidence>
<organism evidence="2 3">
    <name type="scientific">Marinobacter halodurans</name>
    <dbReference type="NCBI Taxonomy" id="2528979"/>
    <lineage>
        <taxon>Bacteria</taxon>
        <taxon>Pseudomonadati</taxon>
        <taxon>Pseudomonadota</taxon>
        <taxon>Gammaproteobacteria</taxon>
        <taxon>Pseudomonadales</taxon>
        <taxon>Marinobacteraceae</taxon>
        <taxon>Marinobacter</taxon>
    </lineage>
</organism>
<evidence type="ECO:0000313" key="3">
    <source>
        <dbReference type="Proteomes" id="UP000313645"/>
    </source>
</evidence>
<feature type="transmembrane region" description="Helical" evidence="1">
    <location>
        <begin position="81"/>
        <end position="100"/>
    </location>
</feature>
<proteinExistence type="predicted"/>
<accession>A0ABY1ZMH8</accession>
<keyword evidence="1" id="KW-0472">Membrane</keyword>
<keyword evidence="1" id="KW-1133">Transmembrane helix</keyword>
<feature type="transmembrane region" description="Helical" evidence="1">
    <location>
        <begin position="53"/>
        <end position="74"/>
    </location>
</feature>
<dbReference type="Pfam" id="PF08592">
    <property type="entry name" value="Anthrone_oxy"/>
    <property type="match status" value="1"/>
</dbReference>
<keyword evidence="1" id="KW-0812">Transmembrane</keyword>
<gene>
    <name evidence="2" type="ORF">EZI54_11875</name>
</gene>
<dbReference type="Proteomes" id="UP000313645">
    <property type="component" value="Unassembled WGS sequence"/>
</dbReference>
<sequence length="152" mass="16437">MAMLLTVLAVMGCGLIAGLFFAFSTAVMGALGQLSPAAGITAMQRINRVIVNPLFLGVFFGTGALCLLLMVMAVPWRGETFWLVLGGASYLVGSLGITLICNVPLNHRLAHVAAESREADIVWADYRERWVWWNHLRTVFSLLATASLALSL</sequence>
<keyword evidence="3" id="KW-1185">Reference proteome</keyword>
<dbReference type="InterPro" id="IPR013901">
    <property type="entry name" value="Anthrone_oxy"/>
</dbReference>
<reference evidence="2 3" key="1">
    <citation type="submission" date="2019-02" db="EMBL/GenBank/DDBJ databases">
        <title>Marinobacter halodurans sp. nov., a marine bacterium isolated from sea tidal flat.</title>
        <authorList>
            <person name="Yoo Y."/>
            <person name="Lee D.W."/>
            <person name="Kim B.S."/>
            <person name="Kim J.-J."/>
        </authorList>
    </citation>
    <scope>NUCLEOTIDE SEQUENCE [LARGE SCALE GENOMIC DNA]</scope>
    <source>
        <strain evidence="2 3">YJ-S3-2</strain>
    </source>
</reference>
<comment type="caution">
    <text evidence="2">The sequence shown here is derived from an EMBL/GenBank/DDBJ whole genome shotgun (WGS) entry which is preliminary data.</text>
</comment>
<dbReference type="EMBL" id="SJDL01000017">
    <property type="protein sequence ID" value="TBW55218.1"/>
    <property type="molecule type" value="Genomic_DNA"/>
</dbReference>
<evidence type="ECO:0000313" key="2">
    <source>
        <dbReference type="EMBL" id="TBW55218.1"/>
    </source>
</evidence>